<name>A0ABT9EMD9_9SPHN</name>
<dbReference type="CDD" id="cd07129">
    <property type="entry name" value="ALDH_KGSADH"/>
    <property type="match status" value="1"/>
</dbReference>
<dbReference type="InterPro" id="IPR016163">
    <property type="entry name" value="Ald_DH_C"/>
</dbReference>
<dbReference type="Proteomes" id="UP001230685">
    <property type="component" value="Unassembled WGS sequence"/>
</dbReference>
<proteinExistence type="predicted"/>
<sequence>MIDGSILVGAEIRQATARFTSVNPATGETLTPDFSSADASAAADACALAAAAFPAYSATTPEDRAAFLEAIAEQILAIGDELIERAMAESGLPRARLEGERGRTVGQLRLFASVVRQGDWLDATIDPALPDRAPLPRPDLRRVNLAIGPVAVFGASNFPLAFSVAGGDTASALAAGCPVVVKGHPAHPGTGELVARAIRAAVDASGLPAGVFSYLPGETNALGEAIVADPAIKAVGFTGSRGGGLALVRIAAGREEPIPVYAEMSSINPVILFPAALEARGEAMATAFVQSLTMGAGQFCTNPGLVLAIGSPALDAFVTAAGAALTDSQPATMLTPGIHSSFEQGVDALAGHNAVTTVARGRVGEGVNQAVGALFQADAEAFLADRALGHEVFGSSAIVVRCRDMAEIGRVVASLEGQLTATFQMDEGDQDDARALVPIVAARVGRILANGWPTGVEVSHAMVHGGPFPATSDGRSTSVGAAAIYRFLRPVCFQNLPDSLLPPAIAEANPWGVARRVEGQREGSPR</sequence>
<dbReference type="InterPro" id="IPR050740">
    <property type="entry name" value="Aldehyde_DH_Superfamily"/>
</dbReference>
<dbReference type="InterPro" id="IPR044151">
    <property type="entry name" value="ALDH_KGSADH"/>
</dbReference>
<keyword evidence="1" id="KW-0560">Oxidoreductase</keyword>
<evidence type="ECO:0000313" key="3">
    <source>
        <dbReference type="EMBL" id="MDP1028025.1"/>
    </source>
</evidence>
<dbReference type="SUPFAM" id="SSF53720">
    <property type="entry name" value="ALDH-like"/>
    <property type="match status" value="1"/>
</dbReference>
<evidence type="ECO:0000313" key="4">
    <source>
        <dbReference type="Proteomes" id="UP001230685"/>
    </source>
</evidence>
<reference evidence="3 4" key="1">
    <citation type="submission" date="2023-07" db="EMBL/GenBank/DDBJ databases">
        <authorList>
            <person name="Kim M.K."/>
        </authorList>
    </citation>
    <scope>NUCLEOTIDE SEQUENCE [LARGE SCALE GENOMIC DNA]</scope>
    <source>
        <strain evidence="3 4">KR1UV-12</strain>
    </source>
</reference>
<dbReference type="InterPro" id="IPR016162">
    <property type="entry name" value="Ald_DH_N"/>
</dbReference>
<dbReference type="PANTHER" id="PTHR43353:SF3">
    <property type="entry name" value="ALDEHYDE DEHYDROGENASE-RELATED"/>
    <property type="match status" value="1"/>
</dbReference>
<dbReference type="Gene3D" id="3.40.309.10">
    <property type="entry name" value="Aldehyde Dehydrogenase, Chain A, domain 2"/>
    <property type="match status" value="1"/>
</dbReference>
<organism evidence="3 4">
    <name type="scientific">Sphingomonas aurea</name>
    <dbReference type="NCBI Taxonomy" id="3063994"/>
    <lineage>
        <taxon>Bacteria</taxon>
        <taxon>Pseudomonadati</taxon>
        <taxon>Pseudomonadota</taxon>
        <taxon>Alphaproteobacteria</taxon>
        <taxon>Sphingomonadales</taxon>
        <taxon>Sphingomonadaceae</taxon>
        <taxon>Sphingomonas</taxon>
    </lineage>
</organism>
<dbReference type="Pfam" id="PF00171">
    <property type="entry name" value="Aldedh"/>
    <property type="match status" value="1"/>
</dbReference>
<gene>
    <name evidence="3" type="ORF">Q5H91_12445</name>
</gene>
<protein>
    <submittedName>
        <fullName evidence="3">Aldehyde dehydrogenase (NADP(+))</fullName>
    </submittedName>
</protein>
<accession>A0ABT9EMD9</accession>
<keyword evidence="4" id="KW-1185">Reference proteome</keyword>
<dbReference type="InterPro" id="IPR015590">
    <property type="entry name" value="Aldehyde_DH_dom"/>
</dbReference>
<dbReference type="Gene3D" id="3.40.605.10">
    <property type="entry name" value="Aldehyde Dehydrogenase, Chain A, domain 1"/>
    <property type="match status" value="1"/>
</dbReference>
<dbReference type="InterPro" id="IPR016161">
    <property type="entry name" value="Ald_DH/histidinol_DH"/>
</dbReference>
<evidence type="ECO:0000256" key="1">
    <source>
        <dbReference type="ARBA" id="ARBA00023002"/>
    </source>
</evidence>
<dbReference type="PANTHER" id="PTHR43353">
    <property type="entry name" value="SUCCINATE-SEMIALDEHYDE DEHYDROGENASE, MITOCHONDRIAL"/>
    <property type="match status" value="1"/>
</dbReference>
<dbReference type="EMBL" id="JAUUDS010000006">
    <property type="protein sequence ID" value="MDP1028025.1"/>
    <property type="molecule type" value="Genomic_DNA"/>
</dbReference>
<feature type="domain" description="Aldehyde dehydrogenase" evidence="2">
    <location>
        <begin position="16"/>
        <end position="459"/>
    </location>
</feature>
<comment type="caution">
    <text evidence="3">The sequence shown here is derived from an EMBL/GenBank/DDBJ whole genome shotgun (WGS) entry which is preliminary data.</text>
</comment>
<evidence type="ECO:0000259" key="2">
    <source>
        <dbReference type="Pfam" id="PF00171"/>
    </source>
</evidence>
<dbReference type="RefSeq" id="WP_305173728.1">
    <property type="nucleotide sequence ID" value="NZ_JAUUDS010000006.1"/>
</dbReference>